<gene>
    <name evidence="1" type="ORF">COCCU_02690</name>
</gene>
<sequence>MTTGFLVSPDLTSRIIEFELDQAAQFLGGVIDDRVSVAFSENNKTYVALFNAEAKVNAAEPNPVASLGRNEADTGNSAFISDPTRAISGPVIFVGSEGEDIALDEVNEIKDGIRAARNYIKDNEEDYRYWRAAVLNLGARQF</sequence>
<evidence type="ECO:0000313" key="1">
    <source>
        <dbReference type="EMBL" id="QGU06492.1"/>
    </source>
</evidence>
<reference evidence="1 2" key="1">
    <citation type="submission" date="2019-11" db="EMBL/GenBank/DDBJ databases">
        <title>Complete genome sequence of Corynebacterium kalinowskii 1959, a novel Corynebacterium species isolated from soil of a small paddock in Vilsendorf, Germany.</title>
        <authorList>
            <person name="Schaffert L."/>
            <person name="Ruwe M."/>
            <person name="Milse J."/>
            <person name="Hanuschka K."/>
            <person name="Ortseifen V."/>
            <person name="Droste J."/>
            <person name="Brandt D."/>
            <person name="Schlueter L."/>
            <person name="Kutter Y."/>
            <person name="Vinke S."/>
            <person name="Viehoefer P."/>
            <person name="Jacob L."/>
            <person name="Luebke N.-C."/>
            <person name="Schulte-Berndt E."/>
            <person name="Hain C."/>
            <person name="Linder M."/>
            <person name="Schmidt P."/>
            <person name="Wollenschlaeger L."/>
            <person name="Luttermann T."/>
            <person name="Thieme E."/>
            <person name="Hassa J."/>
            <person name="Haak M."/>
            <person name="Wittchen M."/>
            <person name="Mentz A."/>
            <person name="Persicke M."/>
            <person name="Busche T."/>
            <person name="Ruckert C."/>
        </authorList>
    </citation>
    <scope>NUCLEOTIDE SEQUENCE [LARGE SCALE GENOMIC DNA]</scope>
    <source>
        <strain evidence="1 2">2039</strain>
    </source>
</reference>
<dbReference type="AlphaFoldDB" id="A0A6B8VLY6"/>
<evidence type="ECO:0000313" key="2">
    <source>
        <dbReference type="Proteomes" id="UP000424462"/>
    </source>
</evidence>
<organism evidence="1 2">
    <name type="scientific">Corynebacterium occultum</name>
    <dbReference type="NCBI Taxonomy" id="2675219"/>
    <lineage>
        <taxon>Bacteria</taxon>
        <taxon>Bacillati</taxon>
        <taxon>Actinomycetota</taxon>
        <taxon>Actinomycetes</taxon>
        <taxon>Mycobacteriales</taxon>
        <taxon>Corynebacteriaceae</taxon>
        <taxon>Corynebacterium</taxon>
    </lineage>
</organism>
<keyword evidence="2" id="KW-1185">Reference proteome</keyword>
<dbReference type="Proteomes" id="UP000424462">
    <property type="component" value="Chromosome"/>
</dbReference>
<accession>A0A6B8VLY6</accession>
<proteinExistence type="predicted"/>
<dbReference type="RefSeq" id="WP_156230087.1">
    <property type="nucleotide sequence ID" value="NZ_CP046455.1"/>
</dbReference>
<protein>
    <submittedName>
        <fullName evidence="1">Uncharacterized protein</fullName>
    </submittedName>
</protein>
<name>A0A6B8VLY6_9CORY</name>
<dbReference type="EMBL" id="CP046455">
    <property type="protein sequence ID" value="QGU06492.1"/>
    <property type="molecule type" value="Genomic_DNA"/>
</dbReference>
<dbReference type="KEGG" id="cok:COCCU_02690"/>